<dbReference type="InterPro" id="IPR027417">
    <property type="entry name" value="P-loop_NTPase"/>
</dbReference>
<reference evidence="3" key="1">
    <citation type="submission" date="2016-11" db="EMBL/GenBank/DDBJ databases">
        <authorList>
            <person name="Varghese N."/>
            <person name="Submissions S."/>
        </authorList>
    </citation>
    <scope>NUCLEOTIDE SEQUENCE [LARGE SCALE GENOMIC DNA]</scope>
    <source>
        <strain evidence="3">DSM 1811</strain>
    </source>
</reference>
<accession>A0A1M7MCQ6</accession>
<dbReference type="OrthoDB" id="1488560at2"/>
<dbReference type="SUPFAM" id="SSF52540">
    <property type="entry name" value="P-loop containing nucleoside triphosphate hydrolases"/>
    <property type="match status" value="1"/>
</dbReference>
<name>A0A1M7MCQ6_9FLAO</name>
<feature type="domain" description="NACHT" evidence="1">
    <location>
        <begin position="255"/>
        <end position="385"/>
    </location>
</feature>
<dbReference type="Pfam" id="PF05729">
    <property type="entry name" value="NACHT"/>
    <property type="match status" value="1"/>
</dbReference>
<dbReference type="Proteomes" id="UP000184121">
    <property type="component" value="Unassembled WGS sequence"/>
</dbReference>
<dbReference type="RefSeq" id="WP_072975949.1">
    <property type="nucleotide sequence ID" value="NZ_FRBY01000007.1"/>
</dbReference>
<evidence type="ECO:0000313" key="3">
    <source>
        <dbReference type="Proteomes" id="UP000184121"/>
    </source>
</evidence>
<protein>
    <submittedName>
        <fullName evidence="2">NACHT domain-containing protein</fullName>
    </submittedName>
</protein>
<dbReference type="AlphaFoldDB" id="A0A1M7MCQ6"/>
<gene>
    <name evidence="2" type="ORF">SAMN05444366_4459</name>
</gene>
<proteinExistence type="predicted"/>
<dbReference type="InterPro" id="IPR007111">
    <property type="entry name" value="NACHT_NTPase"/>
</dbReference>
<dbReference type="EMBL" id="FRBY01000007">
    <property type="protein sequence ID" value="SHM88121.1"/>
    <property type="molecule type" value="Genomic_DNA"/>
</dbReference>
<dbReference type="PANTHER" id="PTHR46844:SF1">
    <property type="entry name" value="SLR5058 PROTEIN"/>
    <property type="match status" value="1"/>
</dbReference>
<dbReference type="STRING" id="29534.SAMN05444366_4459"/>
<evidence type="ECO:0000259" key="1">
    <source>
        <dbReference type="PROSITE" id="PS50837"/>
    </source>
</evidence>
<dbReference type="Gene3D" id="3.40.50.300">
    <property type="entry name" value="P-loop containing nucleotide triphosphate hydrolases"/>
    <property type="match status" value="1"/>
</dbReference>
<sequence length="941" mass="110680">MIFTVTSIAFGTWLLEKIKDKGFDELYSELSTSDEINKAFVKAVDSVSAVLQHKHPNILGGRMEYFFKSENVFKELIKLTFINSTVNLDIIANSFDTDTLPPNFILEFIHELRQELLKDRQLSQIISNKELFILITGISNEVHSIAANSNLTLEEIKSIRGLMQQRIGNNFLLSDFLKKYAENAINNLSQINFLGLGVGADISKKINRKNLEDIFVKPNFKINENKYLKSNEQLHLKLAYHDFEINYSDIFNSCNKMVILGNPGSGKSLLIKSIICSILDNKSDFKNKDIIKYIPFRIELRKYLAYKKQHRGNIIKYLNSLLEEEYAITQMTEILLEKILHENKNIIFFDGLDEIFKIEDKIEIKNDIENFHTSFPLSNLIVTSRIIGYEEAKLNEEEFVELNIQNFKDDQIEEYLKKWYEKEEDVEERRNDEIYGFLDKKHEIDRELVSNPLLLSLIVIIYRNTLALPDSKLEIYQSCTKTLVEKWDASKKDFEINLDQIIYKKRENILADLAFWQYQELSGDEIKITFEKVLSNVAASLERLKIVDETESYNFAEQFMNYAQKRSIYFENNFTHKTFLEYYSAYWIYSNIEKKNKTVERNLIIAKYIDNSFWHIVLELLLNMIDKNQADNEMMDELINFQIKEDVKSLPFILSTIDSYKNVSKECIANSINTAIDFLLSDHNSNNFSHKDNFHFKVFEAIKNLLAIGKLSSHILEKLIQIEESGQNIDLLYALYYEIDLINTDTDKDSVFRLKNRELLDITINNNKFLYISSCYNIRAKENRENYFQTVDYFLTQFGVENFFLAIPFYFSDNSYLPMIYYYLREQIKQDNIFDISKNLEFLFEKGVQVDDIIDFLSSSDLHYSTQSLNESILQVFDNDDNQIINLILLLILFTSRYDTTKIKEWSIGKKKEHIILKIDSIPMDDRVSEIFKIFNYTKMK</sequence>
<dbReference type="PANTHER" id="PTHR46844">
    <property type="entry name" value="SLR5058 PROTEIN"/>
    <property type="match status" value="1"/>
</dbReference>
<dbReference type="PROSITE" id="PS50837">
    <property type="entry name" value="NACHT"/>
    <property type="match status" value="1"/>
</dbReference>
<keyword evidence="3" id="KW-1185">Reference proteome</keyword>
<organism evidence="2 3">
    <name type="scientific">Flavobacterium saccharophilum</name>
    <dbReference type="NCBI Taxonomy" id="29534"/>
    <lineage>
        <taxon>Bacteria</taxon>
        <taxon>Pseudomonadati</taxon>
        <taxon>Bacteroidota</taxon>
        <taxon>Flavobacteriia</taxon>
        <taxon>Flavobacteriales</taxon>
        <taxon>Flavobacteriaceae</taxon>
        <taxon>Flavobacterium</taxon>
    </lineage>
</organism>
<evidence type="ECO:0000313" key="2">
    <source>
        <dbReference type="EMBL" id="SHM88121.1"/>
    </source>
</evidence>